<dbReference type="SUPFAM" id="SSF46785">
    <property type="entry name" value="Winged helix' DNA-binding domain"/>
    <property type="match status" value="1"/>
</dbReference>
<dbReference type="Gene3D" id="1.10.357.10">
    <property type="entry name" value="Tetracycline Repressor, domain 2"/>
    <property type="match status" value="1"/>
</dbReference>
<evidence type="ECO:0000259" key="4">
    <source>
        <dbReference type="PROSITE" id="PS51118"/>
    </source>
</evidence>
<evidence type="ECO:0000256" key="1">
    <source>
        <dbReference type="ARBA" id="ARBA00023125"/>
    </source>
</evidence>
<dbReference type="GO" id="GO:0003700">
    <property type="term" value="F:DNA-binding transcription factor activity"/>
    <property type="evidence" value="ECO:0007669"/>
    <property type="project" value="TreeGrafter"/>
</dbReference>
<dbReference type="PANTHER" id="PTHR30055">
    <property type="entry name" value="HTH-TYPE TRANSCRIPTIONAL REGULATOR RUTR"/>
    <property type="match status" value="1"/>
</dbReference>
<evidence type="ECO:0000259" key="3">
    <source>
        <dbReference type="PROSITE" id="PS50977"/>
    </source>
</evidence>
<dbReference type="PROSITE" id="PS51118">
    <property type="entry name" value="HTH_HXLR"/>
    <property type="match status" value="1"/>
</dbReference>
<comment type="caution">
    <text evidence="5">The sequence shown here is derived from an EMBL/GenBank/DDBJ whole genome shotgun (WGS) entry which is preliminary data.</text>
</comment>
<dbReference type="SUPFAM" id="SSF46689">
    <property type="entry name" value="Homeodomain-like"/>
    <property type="match status" value="1"/>
</dbReference>
<dbReference type="InterPro" id="IPR002577">
    <property type="entry name" value="HTH_HxlR"/>
</dbReference>
<reference evidence="5 6" key="1">
    <citation type="submission" date="2013-12" db="EMBL/GenBank/DDBJ databases">
        <authorList>
            <person name="Zelazny A."/>
            <person name="Olivier K."/>
            <person name="Holland S."/>
            <person name="Lenaerts A."/>
            <person name="Ordway D."/>
            <person name="DeGroote M.A."/>
            <person name="Parker T."/>
            <person name="Sizemore C."/>
            <person name="Tallon L.J."/>
            <person name="Sadzewicz L.K."/>
            <person name="Sengamalay N."/>
            <person name="Fraser C.M."/>
            <person name="Hine E."/>
            <person name="Shefchek K.A."/>
            <person name="Das S.P."/>
            <person name="Tettelin H."/>
        </authorList>
    </citation>
    <scope>NUCLEOTIDE SEQUENCE [LARGE SCALE GENOMIC DNA]</scope>
    <source>
        <strain evidence="5 6">1948</strain>
    </source>
</reference>
<dbReference type="PROSITE" id="PS50977">
    <property type="entry name" value="HTH_TETR_2"/>
    <property type="match status" value="1"/>
</dbReference>
<feature type="domain" description="HTH hxlR-type" evidence="4">
    <location>
        <begin position="227"/>
        <end position="318"/>
    </location>
</feature>
<dbReference type="InterPro" id="IPR036390">
    <property type="entry name" value="WH_DNA-bd_sf"/>
</dbReference>
<dbReference type="Pfam" id="PF01638">
    <property type="entry name" value="HxlR"/>
    <property type="match status" value="1"/>
</dbReference>
<accession>A0A829QG13</accession>
<evidence type="ECO:0000313" key="6">
    <source>
        <dbReference type="Proteomes" id="UP000021210"/>
    </source>
</evidence>
<keyword evidence="1 2" id="KW-0238">DNA-binding</keyword>
<dbReference type="EMBL" id="JAOH01000002">
    <property type="protein sequence ID" value="EUA61835.1"/>
    <property type="molecule type" value="Genomic_DNA"/>
</dbReference>
<gene>
    <name evidence="5" type="ORF">I542_1978</name>
</gene>
<dbReference type="InterPro" id="IPR050109">
    <property type="entry name" value="HTH-type_TetR-like_transc_reg"/>
</dbReference>
<dbReference type="Proteomes" id="UP000021210">
    <property type="component" value="Unassembled WGS sequence"/>
</dbReference>
<dbReference type="InterPro" id="IPR009057">
    <property type="entry name" value="Homeodomain-like_sf"/>
</dbReference>
<feature type="domain" description="HTH tetR-type" evidence="3">
    <location>
        <begin position="12"/>
        <end position="72"/>
    </location>
</feature>
<dbReference type="GO" id="GO:0000976">
    <property type="term" value="F:transcription cis-regulatory region binding"/>
    <property type="evidence" value="ECO:0007669"/>
    <property type="project" value="TreeGrafter"/>
</dbReference>
<dbReference type="Gene3D" id="1.10.10.10">
    <property type="entry name" value="Winged helix-like DNA-binding domain superfamily/Winged helix DNA-binding domain"/>
    <property type="match status" value="1"/>
</dbReference>
<dbReference type="PANTHER" id="PTHR30055:SF158">
    <property type="entry name" value="POSSIBLE TRANSCRIPTIONAL REGULATORY PROTEIN (PROBABLY TETR-FAMILY)"/>
    <property type="match status" value="1"/>
</dbReference>
<dbReference type="PRINTS" id="PR00455">
    <property type="entry name" value="HTHTETR"/>
</dbReference>
<dbReference type="AlphaFoldDB" id="A0A829QG13"/>
<evidence type="ECO:0000313" key="5">
    <source>
        <dbReference type="EMBL" id="EUA61835.1"/>
    </source>
</evidence>
<name>A0A829QG13_9MYCO</name>
<organism evidence="5 6">
    <name type="scientific">Mycobacteroides abscessus 1948</name>
    <dbReference type="NCBI Taxonomy" id="1299323"/>
    <lineage>
        <taxon>Bacteria</taxon>
        <taxon>Bacillati</taxon>
        <taxon>Actinomycetota</taxon>
        <taxon>Actinomycetes</taxon>
        <taxon>Mycobacteriales</taxon>
        <taxon>Mycobacteriaceae</taxon>
        <taxon>Mycobacteroides</taxon>
        <taxon>Mycobacteroides abscessus</taxon>
    </lineage>
</organism>
<dbReference type="InterPro" id="IPR036388">
    <property type="entry name" value="WH-like_DNA-bd_sf"/>
</dbReference>
<proteinExistence type="predicted"/>
<sequence>MTRAGTKGMPRAERERQILDAACQEFGRSGYVGMSLAAVAAAVGVSKPMVLAYFGSKEQLYIACVERAGATVGDHIEAAMTAAPPTLALPRAVLQAIFQALAPRPSDWLVIWDQTLPEGSEALAAARVARTRLAALAGQGVAAVGSAATQLRDAQDIGVLTQGWMGMVGAMITWWIRHPEQSAEQMAERASRLIGIIASAGISEAEAPEGGAVPRPGTPVRGSGSGQPLNAAFDLFGRRWAILVVWELRSGTKTLPELKAEMGDASSSVLATRLKELTAAHIVRNQDGQYSLTTVGKGLLVALAPLHLWAKAWSASVR</sequence>
<feature type="DNA-binding region" description="H-T-H motif" evidence="2">
    <location>
        <begin position="35"/>
        <end position="54"/>
    </location>
</feature>
<dbReference type="InterPro" id="IPR001647">
    <property type="entry name" value="HTH_TetR"/>
</dbReference>
<protein>
    <submittedName>
        <fullName evidence="5">HxlR-like helix-turn-helix family protein</fullName>
    </submittedName>
</protein>
<dbReference type="Pfam" id="PF00440">
    <property type="entry name" value="TetR_N"/>
    <property type="match status" value="1"/>
</dbReference>
<evidence type="ECO:0000256" key="2">
    <source>
        <dbReference type="PROSITE-ProRule" id="PRU00335"/>
    </source>
</evidence>